<protein>
    <submittedName>
        <fullName evidence="3">Uncharacterized protein</fullName>
    </submittedName>
</protein>
<sequence>MQLSAKKQRDLTYLEVQAQQIVNEDEDAPEVTDEERYEALLAKKQDRRTGESLYDFLERQVKSQMREALGQPLQNISQQLLNKVVTKEVQKDLKKFKMSVGKTPNKENKNKGQLSAEKGAFPSPQRRLQFADSSANGFGSPDRPAFEDRNDNHVGNSKEVREILKELDNGIHDKISLIKMLIIKCSEADNSFKKIKNALEQMNIVTLKDLQTEIQQKTDLLDLVSYLGDQIQKERKELVGSKSHGKSNYGGSSSNNEINDLRKCVEEQRSRIKELENNKSTRKEQINRDLMEQLNEADGQILEYKRRLEVMERENGKLREEMRQQIEDFQRQLDNRDNEIRSLNHRLDRNGGDRHAENEINSLLKRENDTIKQENRLLRDKIGSLNNEVDLLSKSRSQGPQNNAVIHLQDEIKELKHLIHDKERDCQRQIDHYIQLANEKDAQITKQKNEWAGIYANMKQEIEDLKNDNKILHIESEKLLKQLEMGGQGGSRQIEKELAKKLKKRELECSALWETLKDMHIPGRNVFDARQMLDILALRALDTKAKRKLKI</sequence>
<accession>A0A078AFE9</accession>
<evidence type="ECO:0000313" key="3">
    <source>
        <dbReference type="EMBL" id="CDW80900.1"/>
    </source>
</evidence>
<feature type="compositionally biased region" description="Low complexity" evidence="2">
    <location>
        <begin position="240"/>
        <end position="256"/>
    </location>
</feature>
<dbReference type="EMBL" id="CCKQ01009419">
    <property type="protein sequence ID" value="CDW80900.1"/>
    <property type="molecule type" value="Genomic_DNA"/>
</dbReference>
<feature type="coiled-coil region" evidence="1">
    <location>
        <begin position="258"/>
        <end position="482"/>
    </location>
</feature>
<dbReference type="InParanoid" id="A0A078AFE9"/>
<feature type="compositionally biased region" description="Basic and acidic residues" evidence="2">
    <location>
        <begin position="144"/>
        <end position="154"/>
    </location>
</feature>
<feature type="region of interest" description="Disordered" evidence="2">
    <location>
        <begin position="237"/>
        <end position="257"/>
    </location>
</feature>
<reference evidence="3 4" key="1">
    <citation type="submission" date="2014-06" db="EMBL/GenBank/DDBJ databases">
        <authorList>
            <person name="Swart Estienne"/>
        </authorList>
    </citation>
    <scope>NUCLEOTIDE SEQUENCE [LARGE SCALE GENOMIC DNA]</scope>
    <source>
        <strain evidence="3 4">130c</strain>
    </source>
</reference>
<evidence type="ECO:0000256" key="2">
    <source>
        <dbReference type="SAM" id="MobiDB-lite"/>
    </source>
</evidence>
<evidence type="ECO:0000313" key="4">
    <source>
        <dbReference type="Proteomes" id="UP000039865"/>
    </source>
</evidence>
<dbReference type="Proteomes" id="UP000039865">
    <property type="component" value="Unassembled WGS sequence"/>
</dbReference>
<gene>
    <name evidence="3" type="primary">Contig2251.g2415</name>
    <name evidence="3" type="ORF">STYLEM_9906</name>
</gene>
<keyword evidence="1" id="KW-0175">Coiled coil</keyword>
<dbReference type="AlphaFoldDB" id="A0A078AFE9"/>
<feature type="region of interest" description="Disordered" evidence="2">
    <location>
        <begin position="100"/>
        <end position="154"/>
    </location>
</feature>
<evidence type="ECO:0000256" key="1">
    <source>
        <dbReference type="SAM" id="Coils"/>
    </source>
</evidence>
<proteinExistence type="predicted"/>
<organism evidence="3 4">
    <name type="scientific">Stylonychia lemnae</name>
    <name type="common">Ciliate</name>
    <dbReference type="NCBI Taxonomy" id="5949"/>
    <lineage>
        <taxon>Eukaryota</taxon>
        <taxon>Sar</taxon>
        <taxon>Alveolata</taxon>
        <taxon>Ciliophora</taxon>
        <taxon>Intramacronucleata</taxon>
        <taxon>Spirotrichea</taxon>
        <taxon>Stichotrichia</taxon>
        <taxon>Sporadotrichida</taxon>
        <taxon>Oxytrichidae</taxon>
        <taxon>Stylonychinae</taxon>
        <taxon>Stylonychia</taxon>
    </lineage>
</organism>
<name>A0A078AFE9_STYLE</name>
<keyword evidence="4" id="KW-1185">Reference proteome</keyword>